<dbReference type="OrthoDB" id="1557914at2759"/>
<sequence>MEPDDPFDWITDICQVSSSEESRLRLCSYFGMSDSDKSDSDSGWRNPPDIPVATTGIAMVSPPESPQDELLNVQYTPPEDREIFHTPPESRSTSTSFHNCYDDRMIGNGLDLDGETVAIGTDSADSRRAVDLERDTDLGFSEVEVDSAQRIEANSNPDGTFRRESEEIRVWKRGFSPKGQFSTESPSKRLKSLDFELPNEPLGAPKERCTEELLKSLKKWNFKNVTPSPGASSELELRNQRNHESTGEVGEGNVRKRRLDFRTEDIESDTEERNIVRENENGDGNCERNKNIVEDIDQVRDTVGNGLNSRGMVEKTERKRALPSWANNEREDDDESVDEELEVNEEELLSWDHGRKVDDERAVEELKANEKEFSSWANGRVGDDERADEEVEANETDLPSWANGRVRDNKRADEELDVNERETVDLDMDSDSLSEDFVEITLLDVLVKLKEDCEEDKSLECLSLLEVAERKWGAFSLDK</sequence>
<organism evidence="2 3">
    <name type="scientific">Durio zibethinus</name>
    <name type="common">Durian</name>
    <dbReference type="NCBI Taxonomy" id="66656"/>
    <lineage>
        <taxon>Eukaryota</taxon>
        <taxon>Viridiplantae</taxon>
        <taxon>Streptophyta</taxon>
        <taxon>Embryophyta</taxon>
        <taxon>Tracheophyta</taxon>
        <taxon>Spermatophyta</taxon>
        <taxon>Magnoliopsida</taxon>
        <taxon>eudicotyledons</taxon>
        <taxon>Gunneridae</taxon>
        <taxon>Pentapetalae</taxon>
        <taxon>rosids</taxon>
        <taxon>malvids</taxon>
        <taxon>Malvales</taxon>
        <taxon>Malvaceae</taxon>
        <taxon>Helicteroideae</taxon>
        <taxon>Durio</taxon>
    </lineage>
</organism>
<feature type="region of interest" description="Disordered" evidence="1">
    <location>
        <begin position="374"/>
        <end position="416"/>
    </location>
</feature>
<name>A0A6P5WSE1_DURZI</name>
<reference evidence="3" key="1">
    <citation type="submission" date="2025-08" db="UniProtKB">
        <authorList>
            <consortium name="RefSeq"/>
        </authorList>
    </citation>
    <scope>IDENTIFICATION</scope>
    <source>
        <tissue evidence="3">Fruit stalk</tissue>
    </source>
</reference>
<gene>
    <name evidence="3" type="primary">LOC111276815</name>
</gene>
<dbReference type="Proteomes" id="UP000515121">
    <property type="component" value="Unplaced"/>
</dbReference>
<feature type="compositionally biased region" description="Basic and acidic residues" evidence="1">
    <location>
        <begin position="405"/>
        <end position="416"/>
    </location>
</feature>
<keyword evidence="2" id="KW-1185">Reference proteome</keyword>
<dbReference type="RefSeq" id="XP_022718431.1">
    <property type="nucleotide sequence ID" value="XM_022862696.1"/>
</dbReference>
<feature type="compositionally biased region" description="Acidic residues" evidence="1">
    <location>
        <begin position="330"/>
        <end position="339"/>
    </location>
</feature>
<dbReference type="GeneID" id="111276815"/>
<feature type="compositionally biased region" description="Basic and acidic residues" evidence="1">
    <location>
        <begin position="260"/>
        <end position="300"/>
    </location>
</feature>
<evidence type="ECO:0000313" key="3">
    <source>
        <dbReference type="RefSeq" id="XP_022718431.1"/>
    </source>
</evidence>
<evidence type="ECO:0000256" key="1">
    <source>
        <dbReference type="SAM" id="MobiDB-lite"/>
    </source>
</evidence>
<dbReference type="AlphaFoldDB" id="A0A6P5WSE1"/>
<feature type="region of interest" description="Disordered" evidence="1">
    <location>
        <begin position="221"/>
        <end position="339"/>
    </location>
</feature>
<dbReference type="PANTHER" id="PTHR38221">
    <property type="entry name" value="BNAA04G14260D PROTEIN"/>
    <property type="match status" value="1"/>
</dbReference>
<proteinExistence type="predicted"/>
<dbReference type="PANTHER" id="PTHR38221:SF1">
    <property type="entry name" value="OVULE PROTEIN"/>
    <property type="match status" value="1"/>
</dbReference>
<accession>A0A6P5WSE1</accession>
<protein>
    <submittedName>
        <fullName evidence="3">Uncharacterized protein LOC111276815</fullName>
    </submittedName>
</protein>
<feature type="compositionally biased region" description="Basic and acidic residues" evidence="1">
    <location>
        <begin position="235"/>
        <end position="246"/>
    </location>
</feature>
<feature type="compositionally biased region" description="Acidic residues" evidence="1">
    <location>
        <begin position="385"/>
        <end position="395"/>
    </location>
</feature>
<dbReference type="KEGG" id="dzi:111276815"/>
<evidence type="ECO:0000313" key="2">
    <source>
        <dbReference type="Proteomes" id="UP000515121"/>
    </source>
</evidence>